<evidence type="ECO:0000313" key="2">
    <source>
        <dbReference type="Proteomes" id="UP000010931"/>
    </source>
</evidence>
<evidence type="ECO:0000313" key="1">
    <source>
        <dbReference type="EMBL" id="ELP70266.1"/>
    </source>
</evidence>
<reference evidence="1 2" key="1">
    <citation type="journal article" date="2011" name="Plasmid">
        <title>Streptomyces turgidiscabies Car8 contains a modular pathogenicity island that shares virulence genes with other actinobacterial plant pathogens.</title>
        <authorList>
            <person name="Huguet-Tapia J.C."/>
            <person name="Badger J.H."/>
            <person name="Loria R."/>
            <person name="Pettis G.S."/>
        </authorList>
    </citation>
    <scope>NUCLEOTIDE SEQUENCE [LARGE SCALE GENOMIC DNA]</scope>
    <source>
        <strain evidence="1 2">Car8</strain>
    </source>
</reference>
<dbReference type="Proteomes" id="UP000010931">
    <property type="component" value="Unassembled WGS sequence"/>
</dbReference>
<name>L7FGS4_STRT8</name>
<accession>L7FGS4</accession>
<dbReference type="AlphaFoldDB" id="L7FGS4"/>
<keyword evidence="2" id="KW-1185">Reference proteome</keyword>
<gene>
    <name evidence="1" type="ORF">STRTUCAR8_04224</name>
</gene>
<protein>
    <submittedName>
        <fullName evidence="1">Uncharacterized protein</fullName>
    </submittedName>
</protein>
<proteinExistence type="predicted"/>
<dbReference type="PATRIC" id="fig|698760.3.peg.1089"/>
<sequence length="38" mass="4309">MPTPRPTALLGPLVLMRRLGRGTCGMCMCQVPWERSHR</sequence>
<organism evidence="1 2">
    <name type="scientific">Streptomyces turgidiscabies (strain Car8)</name>
    <dbReference type="NCBI Taxonomy" id="698760"/>
    <lineage>
        <taxon>Bacteria</taxon>
        <taxon>Bacillati</taxon>
        <taxon>Actinomycetota</taxon>
        <taxon>Actinomycetes</taxon>
        <taxon>Kitasatosporales</taxon>
        <taxon>Streptomycetaceae</taxon>
        <taxon>Streptomyces</taxon>
    </lineage>
</organism>
<dbReference type="EMBL" id="AEJB01000096">
    <property type="protein sequence ID" value="ELP70266.1"/>
    <property type="molecule type" value="Genomic_DNA"/>
</dbReference>
<comment type="caution">
    <text evidence="1">The sequence shown here is derived from an EMBL/GenBank/DDBJ whole genome shotgun (WGS) entry which is preliminary data.</text>
</comment>